<feature type="transmembrane region" description="Helical" evidence="7">
    <location>
        <begin position="421"/>
        <end position="443"/>
    </location>
</feature>
<reference evidence="9 10" key="1">
    <citation type="submission" date="2021-01" db="EMBL/GenBank/DDBJ databases">
        <title>Whole genome shotgun sequence of Catellatospora chokoriensis NBRC 107358.</title>
        <authorList>
            <person name="Komaki H."/>
            <person name="Tamura T."/>
        </authorList>
    </citation>
    <scope>NUCLEOTIDE SEQUENCE [LARGE SCALE GENOMIC DNA]</scope>
    <source>
        <strain evidence="9 10">NBRC 107358</strain>
    </source>
</reference>
<evidence type="ECO:0000256" key="1">
    <source>
        <dbReference type="ARBA" id="ARBA00004141"/>
    </source>
</evidence>
<keyword evidence="6 7" id="KW-0472">Membrane</keyword>
<protein>
    <recommendedName>
        <fullName evidence="8">Cation/H+ exchanger transmembrane domain-containing protein</fullName>
    </recommendedName>
</protein>
<dbReference type="GO" id="GO:0016020">
    <property type="term" value="C:membrane"/>
    <property type="evidence" value="ECO:0007669"/>
    <property type="project" value="UniProtKB-SubCell"/>
</dbReference>
<dbReference type="GO" id="GO:0015297">
    <property type="term" value="F:antiporter activity"/>
    <property type="evidence" value="ECO:0007669"/>
    <property type="project" value="InterPro"/>
</dbReference>
<dbReference type="AlphaFoldDB" id="A0A8J3NVE3"/>
<keyword evidence="2" id="KW-0813">Transport</keyword>
<keyword evidence="5" id="KW-0406">Ion transport</keyword>
<feature type="transmembrane region" description="Helical" evidence="7">
    <location>
        <begin position="109"/>
        <end position="129"/>
    </location>
</feature>
<gene>
    <name evidence="9" type="ORF">Cch02nite_73410</name>
</gene>
<evidence type="ECO:0000256" key="2">
    <source>
        <dbReference type="ARBA" id="ARBA00022448"/>
    </source>
</evidence>
<feature type="transmembrane region" description="Helical" evidence="7">
    <location>
        <begin position="351"/>
        <end position="370"/>
    </location>
</feature>
<evidence type="ECO:0000259" key="8">
    <source>
        <dbReference type="Pfam" id="PF00999"/>
    </source>
</evidence>
<keyword evidence="10" id="KW-1185">Reference proteome</keyword>
<feature type="transmembrane region" description="Helical" evidence="7">
    <location>
        <begin position="274"/>
        <end position="294"/>
    </location>
</feature>
<evidence type="ECO:0000313" key="9">
    <source>
        <dbReference type="EMBL" id="GIF93897.1"/>
    </source>
</evidence>
<feature type="transmembrane region" description="Helical" evidence="7">
    <location>
        <begin position="300"/>
        <end position="320"/>
    </location>
</feature>
<keyword evidence="4 7" id="KW-1133">Transmembrane helix</keyword>
<accession>A0A8J3NVE3</accession>
<dbReference type="Proteomes" id="UP000619293">
    <property type="component" value="Unassembled WGS sequence"/>
</dbReference>
<dbReference type="InterPro" id="IPR006153">
    <property type="entry name" value="Cation/H_exchanger_TM"/>
</dbReference>
<feature type="transmembrane region" description="Helical" evidence="7">
    <location>
        <begin position="52"/>
        <end position="71"/>
    </location>
</feature>
<dbReference type="EMBL" id="BONG01000075">
    <property type="protein sequence ID" value="GIF93897.1"/>
    <property type="molecule type" value="Genomic_DNA"/>
</dbReference>
<dbReference type="GO" id="GO:1902600">
    <property type="term" value="P:proton transmembrane transport"/>
    <property type="evidence" value="ECO:0007669"/>
    <property type="project" value="InterPro"/>
</dbReference>
<feature type="transmembrane region" description="Helical" evidence="7">
    <location>
        <begin position="213"/>
        <end position="233"/>
    </location>
</feature>
<feature type="transmembrane region" description="Helical" evidence="7">
    <location>
        <begin position="245"/>
        <end position="262"/>
    </location>
</feature>
<keyword evidence="3 7" id="KW-0812">Transmembrane</keyword>
<evidence type="ECO:0000256" key="7">
    <source>
        <dbReference type="SAM" id="Phobius"/>
    </source>
</evidence>
<dbReference type="InterPro" id="IPR050794">
    <property type="entry name" value="CPA2_transporter"/>
</dbReference>
<evidence type="ECO:0000313" key="10">
    <source>
        <dbReference type="Proteomes" id="UP000619293"/>
    </source>
</evidence>
<comment type="caution">
    <text evidence="9">The sequence shown here is derived from an EMBL/GenBank/DDBJ whole genome shotgun (WGS) entry which is preliminary data.</text>
</comment>
<dbReference type="PANTHER" id="PTHR32468:SF0">
    <property type="entry name" value="K(+)_H(+) ANTIPORTER 1"/>
    <property type="match status" value="1"/>
</dbReference>
<dbReference type="Gene3D" id="1.20.1530.20">
    <property type="match status" value="1"/>
</dbReference>
<feature type="transmembrane region" description="Helical" evidence="7">
    <location>
        <begin position="178"/>
        <end position="201"/>
    </location>
</feature>
<evidence type="ECO:0000256" key="4">
    <source>
        <dbReference type="ARBA" id="ARBA00022989"/>
    </source>
</evidence>
<feature type="transmembrane region" description="Helical" evidence="7">
    <location>
        <begin position="78"/>
        <end position="97"/>
    </location>
</feature>
<evidence type="ECO:0000256" key="6">
    <source>
        <dbReference type="ARBA" id="ARBA00023136"/>
    </source>
</evidence>
<evidence type="ECO:0000256" key="5">
    <source>
        <dbReference type="ARBA" id="ARBA00023065"/>
    </source>
</evidence>
<dbReference type="Pfam" id="PF00999">
    <property type="entry name" value="Na_H_Exchanger"/>
    <property type="match status" value="1"/>
</dbReference>
<name>A0A8J3NVE3_9ACTN</name>
<dbReference type="InterPro" id="IPR038770">
    <property type="entry name" value="Na+/solute_symporter_sf"/>
</dbReference>
<feature type="domain" description="Cation/H+ exchanger transmembrane" evidence="8">
    <location>
        <begin position="63"/>
        <end position="440"/>
    </location>
</feature>
<dbReference type="PANTHER" id="PTHR32468">
    <property type="entry name" value="CATION/H + ANTIPORTER"/>
    <property type="match status" value="1"/>
</dbReference>
<feature type="transmembrane region" description="Helical" evidence="7">
    <location>
        <begin position="327"/>
        <end position="345"/>
    </location>
</feature>
<evidence type="ECO:0000256" key="3">
    <source>
        <dbReference type="ARBA" id="ARBA00022692"/>
    </source>
</evidence>
<feature type="transmembrane region" description="Helical" evidence="7">
    <location>
        <begin position="141"/>
        <end position="166"/>
    </location>
</feature>
<proteinExistence type="predicted"/>
<comment type="subcellular location">
    <subcellularLocation>
        <location evidence="1">Membrane</location>
        <topology evidence="1">Multi-pass membrane protein</topology>
    </subcellularLocation>
</comment>
<organism evidence="9 10">
    <name type="scientific">Catellatospora chokoriensis</name>
    <dbReference type="NCBI Taxonomy" id="310353"/>
    <lineage>
        <taxon>Bacteria</taxon>
        <taxon>Bacillati</taxon>
        <taxon>Actinomycetota</taxon>
        <taxon>Actinomycetes</taxon>
        <taxon>Micromonosporales</taxon>
        <taxon>Micromonosporaceae</taxon>
        <taxon>Catellatospora</taxon>
    </lineage>
</organism>
<sequence length="467" mass="46741">MSPPRSRLTWIYMAAVIIPAAVAAAVLAAVGAAEASASDAQAAAHAGDLGRVLATIVIVVAAAHAGGALAVRLHQPCVIGQAAVGLMLGPSLLGVLAPGAADFLRHPASVRAVDLLAQLGVILFVFVVSQQMAGHSAAGSVSQAVAIGHAMIAVPFVCGVLTAVLLLEPYRPPAVGGLPYALFLGAALSATALPVLAHILAERRMLTSKVGTLATGSAAVGDATLWCLLAVTMCLVERGSLAQTMTRLAGAAVFAAAVWWLARPLMAYAAGRYAGGGILGPAALLAGLLLSAAATEHLGLHAIFGAFLFGLAVPRGAIAVQQVTTMASGLTEWLLLPLFFTAVGLRTDLGLLSGNAAISLCAAVLAVAALSKLISGTAVSRAVGLSWRESAAIGVAMNCRGMTELLVLNTGLAAGVIGSDVFAVFVVMTLVTTAATGPLLTLLGYRRPTRPSAAAQPPVPVTAAVPS</sequence>